<evidence type="ECO:0000259" key="3">
    <source>
        <dbReference type="PROSITE" id="PS50821"/>
    </source>
</evidence>
<proteinExistence type="inferred from homology"/>
<feature type="region of interest" description="Disordered" evidence="2">
    <location>
        <begin position="88"/>
        <end position="108"/>
    </location>
</feature>
<dbReference type="InterPro" id="IPR003100">
    <property type="entry name" value="PAZ_dom"/>
</dbReference>
<dbReference type="PANTHER" id="PTHR22891">
    <property type="entry name" value="EUKARYOTIC TRANSLATION INITIATION FACTOR 2C"/>
    <property type="match status" value="1"/>
</dbReference>
<evidence type="ECO:0008006" key="7">
    <source>
        <dbReference type="Google" id="ProtNLM"/>
    </source>
</evidence>
<dbReference type="PROSITE" id="PS50821">
    <property type="entry name" value="PAZ"/>
    <property type="match status" value="1"/>
</dbReference>
<reference evidence="5" key="1">
    <citation type="submission" date="2021-03" db="EMBL/GenBank/DDBJ databases">
        <authorList>
            <person name="Tagirdzhanova G."/>
        </authorList>
    </citation>
    <scope>NUCLEOTIDE SEQUENCE</scope>
</reference>
<sequence>MSGKASWKNRGGKSGGGAGGGGGGGKGKGKEPQKDPSGTLVFAPTLEIRGKPFSTGTQFKVDTNHFRLLSLPDKSTAIYQYGISLKLPKKHGKSGSRSDSSAQSDDPRPIVMQKAWESIQDLDCFGTQDGHAAVWDGQSTVWSTKLISDEDLLSLPNLLNLRGHTEDRPNQLLFTVEMQRTLEIPALVSHVTTSGSAGVVYDHPANTLYDCFRWLTEAFRDGPASRMISFRKSTTFFSDDRKPGMVLPLRNTDSLEVRRGLEQRVTFAFNTLNINVHTKCGIFRQPNKLLSVMALAQTRYGATGTSRLRAEDLQMLIGMQFVMQYGEKHKNSRKKKLLRISTQTATTHKFDHGGKNVTVQQYFKAKYGIVLKYPGLPLLETNGGTLMPLELAYTASDEYAKKAKLTDQASSDFVGFASRMPLEKRGDVRNCVSLLNDWEDTKLKRFGLEVDPSMMEVGAIRLPAPELSFHANPQAHKKREVPTSGIWDLKDKKFVQPKNFGTCGAVAYVFSEGTKLAFSDIKNFTLELLNTCRGHGMQTANVLPQVIGIAATELTIVQDQKLLFSQKFLRMFPARPQFIIFVIHKYMQEPYRKIKHICDGLGIASQCVQAEKLSKTGGGAAQYRSNLALKINSKLGGINWNVDNKSFSKLNDLMIIAADVVHSSPADQNFGELNPSIAVLVGSIDEHCVKYVAEEIKQDVCQEVIDQSNMKIMFADLLKRYHKANNKYPKHVIFLRDGVSDSQIPALIENEVAALKSIRDSTSTSTTSANKNQKPAFTITSVNCIKRHHTRFFPKDTSTNKNVDPGTCVEASLGTSDFFLVAHNSPLGTSRPTRYTIIDDENNLTIGQLETMINQGCFGFQRSTRTIALHTAVKHADRCAERARVRLRKDEGSGQMRLYPVNEALKDSMYWL</sequence>
<feature type="compositionally biased region" description="Gly residues" evidence="2">
    <location>
        <begin position="12"/>
        <end position="26"/>
    </location>
</feature>
<dbReference type="InterPro" id="IPR032473">
    <property type="entry name" value="Argonaute_Mid_dom"/>
</dbReference>
<dbReference type="Gene3D" id="3.40.50.2300">
    <property type="match status" value="1"/>
</dbReference>
<feature type="domain" description="Piwi" evidence="4">
    <location>
        <begin position="578"/>
        <end position="888"/>
    </location>
</feature>
<dbReference type="InterPro" id="IPR036085">
    <property type="entry name" value="PAZ_dom_sf"/>
</dbReference>
<dbReference type="AlphaFoldDB" id="A0A8H3IEA0"/>
<dbReference type="InterPro" id="IPR003165">
    <property type="entry name" value="Piwi"/>
</dbReference>
<dbReference type="Proteomes" id="UP000664169">
    <property type="component" value="Unassembled WGS sequence"/>
</dbReference>
<dbReference type="SMART" id="SM00950">
    <property type="entry name" value="Piwi"/>
    <property type="match status" value="1"/>
</dbReference>
<gene>
    <name evidence="5" type="ORF">GOMPHAMPRED_000687</name>
</gene>
<dbReference type="CDD" id="cd02846">
    <property type="entry name" value="PAZ_argonaute_like"/>
    <property type="match status" value="1"/>
</dbReference>
<dbReference type="Pfam" id="PF02171">
    <property type="entry name" value="Piwi"/>
    <property type="match status" value="1"/>
</dbReference>
<protein>
    <recommendedName>
        <fullName evidence="7">Piwi domain-containing protein</fullName>
    </recommendedName>
</protein>
<dbReference type="InterPro" id="IPR036397">
    <property type="entry name" value="RNaseH_sf"/>
</dbReference>
<dbReference type="PROSITE" id="PS50822">
    <property type="entry name" value="PIWI"/>
    <property type="match status" value="1"/>
</dbReference>
<evidence type="ECO:0000256" key="1">
    <source>
        <dbReference type="RuleBase" id="RU361178"/>
    </source>
</evidence>
<dbReference type="GO" id="GO:0003723">
    <property type="term" value="F:RNA binding"/>
    <property type="evidence" value="ECO:0007669"/>
    <property type="project" value="InterPro"/>
</dbReference>
<evidence type="ECO:0000313" key="6">
    <source>
        <dbReference type="Proteomes" id="UP000664169"/>
    </source>
</evidence>
<dbReference type="EMBL" id="CAJPDQ010000010">
    <property type="protein sequence ID" value="CAF9915308.1"/>
    <property type="molecule type" value="Genomic_DNA"/>
</dbReference>
<evidence type="ECO:0000313" key="5">
    <source>
        <dbReference type="EMBL" id="CAF9915308.1"/>
    </source>
</evidence>
<feature type="region of interest" description="Disordered" evidence="2">
    <location>
        <begin position="1"/>
        <end position="46"/>
    </location>
</feature>
<dbReference type="Pfam" id="PF16487">
    <property type="entry name" value="ArgoMid"/>
    <property type="match status" value="1"/>
</dbReference>
<comment type="caution">
    <text evidence="5">The sequence shown here is derived from an EMBL/GenBank/DDBJ whole genome shotgun (WGS) entry which is preliminary data.</text>
</comment>
<name>A0A8H3IEA0_9LECA</name>
<dbReference type="SMART" id="SM00949">
    <property type="entry name" value="PAZ"/>
    <property type="match status" value="1"/>
</dbReference>
<feature type="compositionally biased region" description="Low complexity" evidence="2">
    <location>
        <begin position="95"/>
        <end position="104"/>
    </location>
</feature>
<evidence type="ECO:0000256" key="2">
    <source>
        <dbReference type="SAM" id="MobiDB-lite"/>
    </source>
</evidence>
<keyword evidence="6" id="KW-1185">Reference proteome</keyword>
<feature type="domain" description="PAZ" evidence="3">
    <location>
        <begin position="291"/>
        <end position="396"/>
    </location>
</feature>
<organism evidence="5 6">
    <name type="scientific">Gomphillus americanus</name>
    <dbReference type="NCBI Taxonomy" id="1940652"/>
    <lineage>
        <taxon>Eukaryota</taxon>
        <taxon>Fungi</taxon>
        <taxon>Dikarya</taxon>
        <taxon>Ascomycota</taxon>
        <taxon>Pezizomycotina</taxon>
        <taxon>Lecanoromycetes</taxon>
        <taxon>OSLEUM clade</taxon>
        <taxon>Ostropomycetidae</taxon>
        <taxon>Ostropales</taxon>
        <taxon>Graphidaceae</taxon>
        <taxon>Gomphilloideae</taxon>
        <taxon>Gomphillus</taxon>
    </lineage>
</organism>
<dbReference type="SUPFAM" id="SSF101690">
    <property type="entry name" value="PAZ domain"/>
    <property type="match status" value="1"/>
</dbReference>
<dbReference type="Gene3D" id="3.30.420.10">
    <property type="entry name" value="Ribonuclease H-like superfamily/Ribonuclease H"/>
    <property type="match status" value="1"/>
</dbReference>
<dbReference type="OrthoDB" id="10252740at2759"/>
<comment type="similarity">
    <text evidence="1">Belongs to the argonaute family.</text>
</comment>
<dbReference type="Gene3D" id="2.170.260.10">
    <property type="entry name" value="paz domain"/>
    <property type="match status" value="1"/>
</dbReference>
<dbReference type="Pfam" id="PF02170">
    <property type="entry name" value="PAZ"/>
    <property type="match status" value="1"/>
</dbReference>
<evidence type="ECO:0000259" key="4">
    <source>
        <dbReference type="PROSITE" id="PS50822"/>
    </source>
</evidence>
<dbReference type="SUPFAM" id="SSF53098">
    <property type="entry name" value="Ribonuclease H-like"/>
    <property type="match status" value="1"/>
</dbReference>
<accession>A0A8H3IEA0</accession>
<dbReference type="InterPro" id="IPR012337">
    <property type="entry name" value="RNaseH-like_sf"/>
</dbReference>